<dbReference type="Pfam" id="PF11784">
    <property type="entry name" value="DUF3320"/>
    <property type="match status" value="1"/>
</dbReference>
<evidence type="ECO:0000313" key="3">
    <source>
        <dbReference type="Proteomes" id="UP000825701"/>
    </source>
</evidence>
<dbReference type="KEGG" id="cmet:K6K41_12715"/>
<organism evidence="2 3">
    <name type="scientific">Chenggangzhangella methanolivorans</name>
    <dbReference type="NCBI Taxonomy" id="1437009"/>
    <lineage>
        <taxon>Bacteria</taxon>
        <taxon>Pseudomonadati</taxon>
        <taxon>Pseudomonadota</taxon>
        <taxon>Alphaproteobacteria</taxon>
        <taxon>Hyphomicrobiales</taxon>
        <taxon>Methylopilaceae</taxon>
        <taxon>Chenggangzhangella</taxon>
    </lineage>
</organism>
<dbReference type="EMBL" id="CP081869">
    <property type="protein sequence ID" value="QZO02056.1"/>
    <property type="molecule type" value="Genomic_DNA"/>
</dbReference>
<evidence type="ECO:0000313" key="2">
    <source>
        <dbReference type="EMBL" id="QZO02056.1"/>
    </source>
</evidence>
<sequence>MLEDHGWVIRRLWSYDWLQRPQEELHSLCTAIEAAKVELAERLEAGAARKRAVDVEIVTVDRGDVVEIGLADKAEDGLADRLYVEASPTADFRYELHDAPVGLLAELVAQVVATEGPVHLEEVTIRIRSAWGLQRAGNRIQSAIERAADVAAGSGRVSWSLGRFLKVPGTGAKVRDRRDVQSTTLRKPEMLPPDELKEAVRHVVSTNFGATEDEVVLTVSRLLGFKATSAQLRDVILAQVKTLLDASELSRSGDLLVATSKAAPAPVS</sequence>
<gene>
    <name evidence="2" type="ORF">K6K41_12715</name>
</gene>
<name>A0A9E6UP92_9HYPH</name>
<keyword evidence="3" id="KW-1185">Reference proteome</keyword>
<protein>
    <submittedName>
        <fullName evidence="2">DUF3320 domain-containing protein</fullName>
    </submittedName>
</protein>
<dbReference type="AlphaFoldDB" id="A0A9E6UP92"/>
<proteinExistence type="predicted"/>
<dbReference type="RefSeq" id="WP_261405434.1">
    <property type="nucleotide sequence ID" value="NZ_CP081869.1"/>
</dbReference>
<feature type="domain" description="DUF3320" evidence="1">
    <location>
        <begin position="95"/>
        <end position="142"/>
    </location>
</feature>
<reference evidence="2" key="1">
    <citation type="submission" date="2021-08" db="EMBL/GenBank/DDBJ databases">
        <authorList>
            <person name="Zhang H."/>
            <person name="Xu M."/>
            <person name="Yu Z."/>
            <person name="Yang L."/>
            <person name="Cai Y."/>
        </authorList>
    </citation>
    <scope>NUCLEOTIDE SEQUENCE</scope>
    <source>
        <strain evidence="2">CHL1</strain>
    </source>
</reference>
<dbReference type="Proteomes" id="UP000825701">
    <property type="component" value="Chromosome"/>
</dbReference>
<dbReference type="InterPro" id="IPR021754">
    <property type="entry name" value="DUF3320"/>
</dbReference>
<accession>A0A9E6UP92</accession>
<evidence type="ECO:0000259" key="1">
    <source>
        <dbReference type="Pfam" id="PF11784"/>
    </source>
</evidence>